<keyword evidence="2" id="KW-1185">Reference proteome</keyword>
<reference evidence="1" key="1">
    <citation type="submission" date="2022-07" db="EMBL/GenBank/DDBJ databases">
        <title>Phylogenomic reconstructions and comparative analyses of Kickxellomycotina fungi.</title>
        <authorList>
            <person name="Reynolds N.K."/>
            <person name="Stajich J.E."/>
            <person name="Barry K."/>
            <person name="Grigoriev I.V."/>
            <person name="Crous P."/>
            <person name="Smith M.E."/>
        </authorList>
    </citation>
    <scope>NUCLEOTIDE SEQUENCE</scope>
    <source>
        <strain evidence="1">Benny 63K</strain>
    </source>
</reference>
<comment type="caution">
    <text evidence="1">The sequence shown here is derived from an EMBL/GenBank/DDBJ whole genome shotgun (WGS) entry which is preliminary data.</text>
</comment>
<name>A0ACC1IF02_9FUNG</name>
<evidence type="ECO:0000313" key="1">
    <source>
        <dbReference type="EMBL" id="KAJ1892844.1"/>
    </source>
</evidence>
<protein>
    <submittedName>
        <fullName evidence="1">Uncharacterized protein</fullName>
    </submittedName>
</protein>
<gene>
    <name evidence="1" type="ORF">LPJ66_006104</name>
</gene>
<evidence type="ECO:0000313" key="2">
    <source>
        <dbReference type="Proteomes" id="UP001150581"/>
    </source>
</evidence>
<organism evidence="1 2">
    <name type="scientific">Kickxella alabastrina</name>
    <dbReference type="NCBI Taxonomy" id="61397"/>
    <lineage>
        <taxon>Eukaryota</taxon>
        <taxon>Fungi</taxon>
        <taxon>Fungi incertae sedis</taxon>
        <taxon>Zoopagomycota</taxon>
        <taxon>Kickxellomycotina</taxon>
        <taxon>Kickxellomycetes</taxon>
        <taxon>Kickxellales</taxon>
        <taxon>Kickxellaceae</taxon>
        <taxon>Kickxella</taxon>
    </lineage>
</organism>
<proteinExistence type="predicted"/>
<dbReference type="EMBL" id="JANBPG010000925">
    <property type="protein sequence ID" value="KAJ1892844.1"/>
    <property type="molecule type" value="Genomic_DNA"/>
</dbReference>
<dbReference type="Proteomes" id="UP001150581">
    <property type="component" value="Unassembled WGS sequence"/>
</dbReference>
<sequence>MANDSYLGANPSTSHKKRIQDRDSKRNKDVRKKMRETAILHKDTNNMERKIEQYKGILSTRKMTASEKEKLQRMEDELKEVKDKQREAGIEPREQNTSDVIAGYDPMAESEAAGTVIGGQYKSSSDDSDDEDLDHNKGAQLDDLGIPTIAVVKPTTTKGSVLLLPMPPGTPPLLENNVGYGSVWPPLPSGPSPMYLKNNPQKYAHRRPPPFTNQNQQQQQRQRSPFQRGSDPRSSSYRPGPPHPYDPQGAIRPNMPPVPPFIHARPNMPPPPPLHLIRPLRPARPHSATVLAAEPQVRDLKKELTTLVPAAIARKSKQNDRQRVLAAVPMAPVMVVNAAPEIDADTDNGSINAQRPAVATSSGLLGTIRPLAGVQFSTASSQRREEQAVLENLANFQPPTTVARGPGSSIDDEYQKFLQQMNNIL</sequence>
<accession>A0ACC1IF02</accession>